<comment type="caution">
    <text evidence="4">The sequence shown here is derived from an EMBL/GenBank/DDBJ whole genome shotgun (WGS) entry which is preliminary data.</text>
</comment>
<dbReference type="Proteomes" id="UP000552883">
    <property type="component" value="Unassembled WGS sequence"/>
</dbReference>
<feature type="transmembrane region" description="Helical" evidence="2">
    <location>
        <begin position="177"/>
        <end position="194"/>
    </location>
</feature>
<name>A0A840XNU1_9MICO</name>
<keyword evidence="4" id="KW-0808">Transferase</keyword>
<feature type="domain" description="Histidine kinase/HSP90-like ATPase" evidence="3">
    <location>
        <begin position="350"/>
        <end position="442"/>
    </location>
</feature>
<sequence length="467" mass="49443">MTRPEPAPVAAADASTGKRSSQRASRRPSQRVASAPADRAAQRSAQRAAQRAPQRTPLSRKRVDTVVSRSVAWFGIVFGLQAVPGLLGQYSLGQPVWSALTVGALYGSLLVALLCSTIKRWVGPSHLLVSAVYAVALVTWPFFLADPEVPQQGDHWLYQLTTVATATAAIGLRVRGALIYLIVVPLIYGVIRATPQGGGGPWELGLFNAIYAIILGGAVLIIITMTRVAATSVDEAQGAALDRYARAVRQHATEVERVHVDSIVHDSVLTTLLTAARAETPEQKALSAQMASAAMRHLEEAALVSPDDGTTVRFRQLADRIVTAARQMQAPFAVRVRSLDTRVIPSAQAEALYSAAVQAMMNSVQHAGPPEVRRWLRVSGVHGGAVEIEVGDAGAGFDPEHLPEGRLGVRRSIIERTANAGGRADVQSSAGKGTVITLSWPVVPVEGEDAAFAGGPALSTDGEEVRA</sequence>
<dbReference type="EMBL" id="JACHBS010000001">
    <property type="protein sequence ID" value="MBB5618497.1"/>
    <property type="molecule type" value="Genomic_DNA"/>
</dbReference>
<proteinExistence type="predicted"/>
<feature type="transmembrane region" description="Helical" evidence="2">
    <location>
        <begin position="96"/>
        <end position="115"/>
    </location>
</feature>
<dbReference type="InterPro" id="IPR003594">
    <property type="entry name" value="HATPase_dom"/>
</dbReference>
<dbReference type="AlphaFoldDB" id="A0A840XNU1"/>
<keyword evidence="5" id="KW-1185">Reference proteome</keyword>
<feature type="compositionally biased region" description="Low complexity" evidence="1">
    <location>
        <begin position="30"/>
        <end position="55"/>
    </location>
</feature>
<dbReference type="RefSeq" id="WP_183321975.1">
    <property type="nucleotide sequence ID" value="NZ_BAAANZ010000002.1"/>
</dbReference>
<evidence type="ECO:0000256" key="1">
    <source>
        <dbReference type="SAM" id="MobiDB-lite"/>
    </source>
</evidence>
<dbReference type="Pfam" id="PF02518">
    <property type="entry name" value="HATPase_c"/>
    <property type="match status" value="1"/>
</dbReference>
<keyword evidence="2" id="KW-0812">Transmembrane</keyword>
<feature type="transmembrane region" description="Helical" evidence="2">
    <location>
        <begin position="127"/>
        <end position="144"/>
    </location>
</feature>
<keyword evidence="2" id="KW-0472">Membrane</keyword>
<feature type="transmembrane region" description="Helical" evidence="2">
    <location>
        <begin position="70"/>
        <end position="90"/>
    </location>
</feature>
<accession>A0A840XNU1</accession>
<evidence type="ECO:0000256" key="2">
    <source>
        <dbReference type="SAM" id="Phobius"/>
    </source>
</evidence>
<organism evidence="4 5">
    <name type="scientific">Microcella frigidaquae</name>
    <dbReference type="NCBI Taxonomy" id="424758"/>
    <lineage>
        <taxon>Bacteria</taxon>
        <taxon>Bacillati</taxon>
        <taxon>Actinomycetota</taxon>
        <taxon>Actinomycetes</taxon>
        <taxon>Micrococcales</taxon>
        <taxon>Microbacteriaceae</taxon>
        <taxon>Microcella</taxon>
    </lineage>
</organism>
<protein>
    <submittedName>
        <fullName evidence="4">Signal transduction histidine kinase</fullName>
    </submittedName>
</protein>
<feature type="transmembrane region" description="Helical" evidence="2">
    <location>
        <begin position="206"/>
        <end position="225"/>
    </location>
</feature>
<dbReference type="Gene3D" id="3.30.565.10">
    <property type="entry name" value="Histidine kinase-like ATPase, C-terminal domain"/>
    <property type="match status" value="1"/>
</dbReference>
<keyword evidence="2" id="KW-1133">Transmembrane helix</keyword>
<dbReference type="GO" id="GO:0016301">
    <property type="term" value="F:kinase activity"/>
    <property type="evidence" value="ECO:0007669"/>
    <property type="project" value="UniProtKB-KW"/>
</dbReference>
<evidence type="ECO:0000313" key="4">
    <source>
        <dbReference type="EMBL" id="MBB5618497.1"/>
    </source>
</evidence>
<evidence type="ECO:0000313" key="5">
    <source>
        <dbReference type="Proteomes" id="UP000552883"/>
    </source>
</evidence>
<reference evidence="4 5" key="1">
    <citation type="submission" date="2020-08" db="EMBL/GenBank/DDBJ databases">
        <title>Sequencing the genomes of 1000 actinobacteria strains.</title>
        <authorList>
            <person name="Klenk H.-P."/>
        </authorList>
    </citation>
    <scope>NUCLEOTIDE SEQUENCE [LARGE SCALE GENOMIC DNA]</scope>
    <source>
        <strain evidence="4 5">DSM 23889</strain>
    </source>
</reference>
<gene>
    <name evidence="4" type="ORF">BJ959_001993</name>
</gene>
<keyword evidence="4" id="KW-0418">Kinase</keyword>
<feature type="compositionally biased region" description="Basic residues" evidence="1">
    <location>
        <begin position="20"/>
        <end position="29"/>
    </location>
</feature>
<dbReference type="InterPro" id="IPR036890">
    <property type="entry name" value="HATPase_C_sf"/>
</dbReference>
<feature type="region of interest" description="Disordered" evidence="1">
    <location>
        <begin position="1"/>
        <end position="60"/>
    </location>
</feature>
<dbReference type="SUPFAM" id="SSF55874">
    <property type="entry name" value="ATPase domain of HSP90 chaperone/DNA topoisomerase II/histidine kinase"/>
    <property type="match status" value="1"/>
</dbReference>
<evidence type="ECO:0000259" key="3">
    <source>
        <dbReference type="Pfam" id="PF02518"/>
    </source>
</evidence>